<evidence type="ECO:0000256" key="3">
    <source>
        <dbReference type="PROSITE-ProRule" id="PRU00267"/>
    </source>
</evidence>
<keyword evidence="3" id="KW-0238">DNA-binding</keyword>
<dbReference type="AlphaFoldDB" id="A0ABD3T4X7"/>
<dbReference type="CDD" id="cd00084">
    <property type="entry name" value="HMG-box_SF"/>
    <property type="match status" value="1"/>
</dbReference>
<evidence type="ECO:0000313" key="7">
    <source>
        <dbReference type="Proteomes" id="UP001634394"/>
    </source>
</evidence>
<dbReference type="FunFam" id="3.30.230.10:FF:000030">
    <property type="entry name" value="PMS1 homolog 1, mismatch repair system component"/>
    <property type="match status" value="1"/>
</dbReference>
<dbReference type="SUPFAM" id="SSF47095">
    <property type="entry name" value="HMG-box"/>
    <property type="match status" value="1"/>
</dbReference>
<dbReference type="Gene3D" id="1.10.30.10">
    <property type="entry name" value="High mobility group box domain"/>
    <property type="match status" value="1"/>
</dbReference>
<gene>
    <name evidence="6" type="ORF">ACJMK2_023145</name>
</gene>
<dbReference type="GO" id="GO:0006974">
    <property type="term" value="P:DNA damage response"/>
    <property type="evidence" value="ECO:0007669"/>
    <property type="project" value="UniProtKB-KW"/>
</dbReference>
<feature type="domain" description="HMG box" evidence="5">
    <location>
        <begin position="717"/>
        <end position="785"/>
    </location>
</feature>
<dbReference type="InterPro" id="IPR020568">
    <property type="entry name" value="Ribosomal_Su5_D2-typ_SF"/>
</dbReference>
<keyword evidence="7" id="KW-1185">Reference proteome</keyword>
<dbReference type="SUPFAM" id="SSF54211">
    <property type="entry name" value="Ribosomal protein S5 domain 2-like"/>
    <property type="match status" value="1"/>
</dbReference>
<feature type="DNA-binding region" description="HMG box" evidence="3">
    <location>
        <begin position="717"/>
        <end position="785"/>
    </location>
</feature>
<sequence>MAEPSLKALPLATVRLIGSSQVITSVYSVVKELVENSLDAGATSLEVKLENFGLNKIEVRDNGCGINHADMHFVAKRHHTSKISAFTDLEKLHTYGFRGEALGSLCSVSSLQITSKTAVDDVSIIYSFDNQGKIISSQPSHLGQGTSVCATNLFKNLPVRRQFYITPKKKKEELKKVEDLLMSFGAICPNIRLYFRHDKEIIWQKPAMADTKNVLQSILGRNVVEQMEHLQTPADSEINFDAFLPKPNSDVQITSRSTNDRGFIFVNKRPVQLKEVEKCVRQYYMGCHACDNLRYPIFFMSITVPPNELDVNRDPNKMNVLLQQQNEVLSYIRQMLNDLYGPLKEEIPSSSVNSINDGKRNDSVKPFTAQSNGCHNLESQSWETVCQDIMIKTCRSKSSTIKKPQKDISDIQDNFDYNMIFQSDSAENKNVTNISLEFENVVKGRHVNNISIERSPQNREDIDQCQSPTDKGCFSLIETDNGLLTDILNEDIGDNIFNTGLKSGNCKNQGNNSFVEKQSDCSFIGDDLLIHTMDKHSDVNENITDITEVVTKDLDSCSSNTVCHSKSSKAEPGTLSGKNAEDNRILGKEVEMDITTGNRSPLTVDWSRGHGIIQTDGQAVDPVKLLVPTGSTNYETLGQTSGQGHGTAKQADGEQSSRTLEQADRVHGNRSLGLASGKRALLSPDGSQIPGSSAKKRIISVQPDQPRLYDLIGKLPVERSLTGFVAFSKEIRSKVIDEYPEASYDEITRIVKERWEKLPEDDKVTYGEAGLADLKKAKQDKPGSLPKKVTRKVTLTAGMTSIKDQLLSACTPPRQSKQASSIAPLKTVQIRFGLEQLKHKYSRGIRLTQSQMPSGMQLIGPLKYYGSWVCFHNNQLLILNPHRVEETLLHRELLENYELPTNPLENPIELGERNVGGALLWRTLISMATLSKKEQTYFEIQDPRIVSNGMKIRCHINEEGSFKLRLVELSKSVPTYGLKDLEEILELISNSNAISLYQARPNKVVYYLQGEAVRMARQRPLQRSKEDVLDLIDRMPTKLPADCKSCLHNKPFQCKLFNLGDIPQSQSE</sequence>
<reference evidence="6 7" key="1">
    <citation type="submission" date="2024-11" db="EMBL/GenBank/DDBJ databases">
        <title>Chromosome-level genome assembly of the freshwater bivalve Anodonta woodiana.</title>
        <authorList>
            <person name="Chen X."/>
        </authorList>
    </citation>
    <scope>NUCLEOTIDE SEQUENCE [LARGE SCALE GENOMIC DNA]</scope>
    <source>
        <strain evidence="6">MN2024</strain>
        <tissue evidence="6">Gills</tissue>
    </source>
</reference>
<dbReference type="InterPro" id="IPR014762">
    <property type="entry name" value="DNA_mismatch_repair_CS"/>
</dbReference>
<name>A0ABD3T4X7_SINWO</name>
<dbReference type="InterPro" id="IPR013507">
    <property type="entry name" value="DNA_mismatch_S5_2-like"/>
</dbReference>
<evidence type="ECO:0000313" key="6">
    <source>
        <dbReference type="EMBL" id="KAL3831393.1"/>
    </source>
</evidence>
<dbReference type="NCBIfam" id="TIGR00585">
    <property type="entry name" value="mutl"/>
    <property type="match status" value="1"/>
</dbReference>
<dbReference type="PANTHER" id="PTHR10073">
    <property type="entry name" value="DNA MISMATCH REPAIR PROTEIN MLH, PMS, MUTL"/>
    <property type="match status" value="1"/>
</dbReference>
<evidence type="ECO:0000259" key="5">
    <source>
        <dbReference type="PROSITE" id="PS50118"/>
    </source>
</evidence>
<evidence type="ECO:0000256" key="1">
    <source>
        <dbReference type="ARBA" id="ARBA00006082"/>
    </source>
</evidence>
<dbReference type="CDD" id="cd16926">
    <property type="entry name" value="HATPase_MutL-MLH-PMS-like"/>
    <property type="match status" value="1"/>
</dbReference>
<dbReference type="SMART" id="SM01340">
    <property type="entry name" value="DNA_mis_repair"/>
    <property type="match status" value="1"/>
</dbReference>
<proteinExistence type="inferred from homology"/>
<protein>
    <recommendedName>
        <fullName evidence="5">HMG box domain-containing protein</fullName>
    </recommendedName>
</protein>
<dbReference type="EMBL" id="JBJQND010000019">
    <property type="protein sequence ID" value="KAL3831393.1"/>
    <property type="molecule type" value="Genomic_DNA"/>
</dbReference>
<feature type="region of interest" description="Disordered" evidence="4">
    <location>
        <begin position="634"/>
        <end position="655"/>
    </location>
</feature>
<keyword evidence="3" id="KW-0539">Nucleus</keyword>
<feature type="region of interest" description="Disordered" evidence="4">
    <location>
        <begin position="673"/>
        <end position="695"/>
    </location>
</feature>
<accession>A0ABD3T4X7</accession>
<dbReference type="InterPro" id="IPR038973">
    <property type="entry name" value="MutL/Mlh/Pms-like"/>
</dbReference>
<dbReference type="Pfam" id="PF00505">
    <property type="entry name" value="HMG_box"/>
    <property type="match status" value="1"/>
</dbReference>
<feature type="region of interest" description="Disordered" evidence="4">
    <location>
        <begin position="561"/>
        <end position="582"/>
    </location>
</feature>
<dbReference type="SMART" id="SM00398">
    <property type="entry name" value="HMG"/>
    <property type="match status" value="1"/>
</dbReference>
<dbReference type="GO" id="GO:0005634">
    <property type="term" value="C:nucleus"/>
    <property type="evidence" value="ECO:0007669"/>
    <property type="project" value="UniProtKB-UniRule"/>
</dbReference>
<dbReference type="InterPro" id="IPR002099">
    <property type="entry name" value="MutL/Mlh/PMS"/>
</dbReference>
<organism evidence="6 7">
    <name type="scientific">Sinanodonta woodiana</name>
    <name type="common">Chinese pond mussel</name>
    <name type="synonym">Anodonta woodiana</name>
    <dbReference type="NCBI Taxonomy" id="1069815"/>
    <lineage>
        <taxon>Eukaryota</taxon>
        <taxon>Metazoa</taxon>
        <taxon>Spiralia</taxon>
        <taxon>Lophotrochozoa</taxon>
        <taxon>Mollusca</taxon>
        <taxon>Bivalvia</taxon>
        <taxon>Autobranchia</taxon>
        <taxon>Heteroconchia</taxon>
        <taxon>Palaeoheterodonta</taxon>
        <taxon>Unionida</taxon>
        <taxon>Unionoidea</taxon>
        <taxon>Unionidae</taxon>
        <taxon>Unioninae</taxon>
        <taxon>Sinanodonta</taxon>
    </lineage>
</organism>
<dbReference type="InterPro" id="IPR014721">
    <property type="entry name" value="Ribsml_uS5_D2-typ_fold_subgr"/>
</dbReference>
<dbReference type="Gene3D" id="3.30.230.10">
    <property type="match status" value="1"/>
</dbReference>
<comment type="caution">
    <text evidence="6">The sequence shown here is derived from an EMBL/GenBank/DDBJ whole genome shotgun (WGS) entry which is preliminary data.</text>
</comment>
<comment type="similarity">
    <text evidence="1">Belongs to the DNA mismatch repair MutL/HexB family.</text>
</comment>
<dbReference type="InterPro" id="IPR036910">
    <property type="entry name" value="HMG_box_dom_sf"/>
</dbReference>
<dbReference type="InterPro" id="IPR009071">
    <property type="entry name" value="HMG_box_dom"/>
</dbReference>
<dbReference type="GO" id="GO:0003677">
    <property type="term" value="F:DNA binding"/>
    <property type="evidence" value="ECO:0007669"/>
    <property type="project" value="UniProtKB-UniRule"/>
</dbReference>
<dbReference type="PROSITE" id="PS50118">
    <property type="entry name" value="HMG_BOX_2"/>
    <property type="match status" value="1"/>
</dbReference>
<dbReference type="Pfam" id="PF01119">
    <property type="entry name" value="DNA_mis_repair"/>
    <property type="match status" value="1"/>
</dbReference>
<dbReference type="PANTHER" id="PTHR10073:SF54">
    <property type="entry name" value="PMS1 PROTEIN HOMOLOG 1"/>
    <property type="match status" value="1"/>
</dbReference>
<dbReference type="Pfam" id="PF13589">
    <property type="entry name" value="HATPase_c_3"/>
    <property type="match status" value="1"/>
</dbReference>
<dbReference type="Proteomes" id="UP001634394">
    <property type="component" value="Unassembled WGS sequence"/>
</dbReference>
<dbReference type="SUPFAM" id="SSF55874">
    <property type="entry name" value="ATPase domain of HSP90 chaperone/DNA topoisomerase II/histidine kinase"/>
    <property type="match status" value="1"/>
</dbReference>
<dbReference type="PROSITE" id="PS00058">
    <property type="entry name" value="DNA_MISMATCH_REPAIR_1"/>
    <property type="match status" value="1"/>
</dbReference>
<dbReference type="InterPro" id="IPR036890">
    <property type="entry name" value="HATPase_C_sf"/>
</dbReference>
<dbReference type="Gene3D" id="3.30.565.10">
    <property type="entry name" value="Histidine kinase-like ATPase, C-terminal domain"/>
    <property type="match status" value="1"/>
</dbReference>
<dbReference type="FunFam" id="3.30.565.10:FF:000017">
    <property type="entry name" value="PMS1 homolog 1, mismatch repair system component"/>
    <property type="match status" value="1"/>
</dbReference>
<evidence type="ECO:0000256" key="2">
    <source>
        <dbReference type="ARBA" id="ARBA00022763"/>
    </source>
</evidence>
<evidence type="ECO:0000256" key="4">
    <source>
        <dbReference type="SAM" id="MobiDB-lite"/>
    </source>
</evidence>
<keyword evidence="2" id="KW-0227">DNA damage</keyword>